<dbReference type="EMBL" id="FJUY01000006">
    <property type="protein sequence ID" value="CZT18680.1"/>
    <property type="molecule type" value="Genomic_DNA"/>
</dbReference>
<dbReference type="STRING" id="112498.A0A2D3UZM4"/>
<dbReference type="OrthoDB" id="3485059at2759"/>
<evidence type="ECO:0000313" key="2">
    <source>
        <dbReference type="Proteomes" id="UP000225277"/>
    </source>
</evidence>
<dbReference type="Proteomes" id="UP000225277">
    <property type="component" value="Unassembled WGS sequence"/>
</dbReference>
<dbReference type="GO" id="GO:0005576">
    <property type="term" value="C:extracellular region"/>
    <property type="evidence" value="ECO:0007669"/>
    <property type="project" value="TreeGrafter"/>
</dbReference>
<dbReference type="Pfam" id="PF12296">
    <property type="entry name" value="HsbA"/>
    <property type="match status" value="1"/>
</dbReference>
<dbReference type="PANTHER" id="PTHR38123:SF4">
    <property type="entry name" value="CELL WALL GALACTOMANNOPROTEIN, PUTATIVE (AFU_ORTHOLOGUE AFUA_4G00870)-RELATED"/>
    <property type="match status" value="1"/>
</dbReference>
<dbReference type="RefSeq" id="XP_023625570.1">
    <property type="nucleotide sequence ID" value="XM_023769802.1"/>
</dbReference>
<organism evidence="1 2">
    <name type="scientific">Ramularia collo-cygni</name>
    <dbReference type="NCBI Taxonomy" id="112498"/>
    <lineage>
        <taxon>Eukaryota</taxon>
        <taxon>Fungi</taxon>
        <taxon>Dikarya</taxon>
        <taxon>Ascomycota</taxon>
        <taxon>Pezizomycotina</taxon>
        <taxon>Dothideomycetes</taxon>
        <taxon>Dothideomycetidae</taxon>
        <taxon>Mycosphaerellales</taxon>
        <taxon>Mycosphaerellaceae</taxon>
        <taxon>Ramularia</taxon>
    </lineage>
</organism>
<dbReference type="Gene3D" id="1.20.1280.140">
    <property type="match status" value="1"/>
</dbReference>
<keyword evidence="2" id="KW-1185">Reference proteome</keyword>
<gene>
    <name evidence="1" type="ORF">RCC_04524</name>
</gene>
<accession>A0A2D3UZM4</accession>
<name>A0A2D3UZM4_9PEZI</name>
<evidence type="ECO:0000313" key="1">
    <source>
        <dbReference type="EMBL" id="CZT18680.1"/>
    </source>
</evidence>
<protein>
    <submittedName>
        <fullName evidence="1">Uncharacterized protein</fullName>
    </submittedName>
</protein>
<proteinExistence type="predicted"/>
<dbReference type="GeneID" id="35599698"/>
<dbReference type="InterPro" id="IPR021054">
    <property type="entry name" value="Cell_wall_mannoprotein_1"/>
</dbReference>
<dbReference type="AlphaFoldDB" id="A0A2D3UZM4"/>
<reference evidence="1 2" key="1">
    <citation type="submission" date="2016-03" db="EMBL/GenBank/DDBJ databases">
        <authorList>
            <person name="Ploux O."/>
        </authorList>
    </citation>
    <scope>NUCLEOTIDE SEQUENCE [LARGE SCALE GENOMIC DNA]</scope>
    <source>
        <strain evidence="1 2">URUG2</strain>
    </source>
</reference>
<sequence>MQVLTTNQVETLNNTLNNFEPSLLLIFQLPKIQEQTDTIGNSLIEATKDVANSDVLDAEDSFTVAEAVLDFEPKIFSLLDNIQRRKPVFQDLVLPSLGLELISGENSVYKSLQRQKQLSAAFGATVVQKLSEPFTDLAPAINKEISDAFDEAIATFSP</sequence>
<dbReference type="PANTHER" id="PTHR38123">
    <property type="entry name" value="CELL WALL SERINE-THREONINE-RICH GALACTOMANNOPROTEIN MP1 (AFU_ORTHOLOGUE AFUA_4G03240)"/>
    <property type="match status" value="1"/>
</dbReference>